<dbReference type="Pfam" id="PF00005">
    <property type="entry name" value="ABC_tran"/>
    <property type="match status" value="1"/>
</dbReference>
<evidence type="ECO:0000256" key="1">
    <source>
        <dbReference type="ARBA" id="ARBA00022448"/>
    </source>
</evidence>
<name>A0A6I1ML04_9CLOT</name>
<dbReference type="SUPFAM" id="SSF52540">
    <property type="entry name" value="P-loop containing nucleoside triphosphate hydrolases"/>
    <property type="match status" value="1"/>
</dbReference>
<dbReference type="InterPro" id="IPR017871">
    <property type="entry name" value="ABC_transporter-like_CS"/>
</dbReference>
<comment type="caution">
    <text evidence="5">The sequence shown here is derived from an EMBL/GenBank/DDBJ whole genome shotgun (WGS) entry which is preliminary data.</text>
</comment>
<organism evidence="5 6">
    <name type="scientific">Clostridium tarantellae</name>
    <dbReference type="NCBI Taxonomy" id="39493"/>
    <lineage>
        <taxon>Bacteria</taxon>
        <taxon>Bacillati</taxon>
        <taxon>Bacillota</taxon>
        <taxon>Clostridia</taxon>
        <taxon>Eubacteriales</taxon>
        <taxon>Clostridiaceae</taxon>
        <taxon>Clostridium</taxon>
    </lineage>
</organism>
<feature type="domain" description="ABC transporter" evidence="4">
    <location>
        <begin position="7"/>
        <end position="216"/>
    </location>
</feature>
<dbReference type="InterPro" id="IPR003439">
    <property type="entry name" value="ABC_transporter-like_ATP-bd"/>
</dbReference>
<dbReference type="Gene3D" id="3.40.50.300">
    <property type="entry name" value="P-loop containing nucleotide triphosphate hydrolases"/>
    <property type="match status" value="1"/>
</dbReference>
<keyword evidence="1" id="KW-0813">Transport</keyword>
<keyword evidence="6" id="KW-1185">Reference proteome</keyword>
<gene>
    <name evidence="5" type="ORF">GBZ86_03870</name>
</gene>
<dbReference type="GO" id="GO:0005524">
    <property type="term" value="F:ATP binding"/>
    <property type="evidence" value="ECO:0007669"/>
    <property type="project" value="UniProtKB-KW"/>
</dbReference>
<protein>
    <submittedName>
        <fullName evidence="5">ATP-binding cassette domain-containing protein</fullName>
    </submittedName>
</protein>
<dbReference type="EMBL" id="WHJC01000027">
    <property type="protein sequence ID" value="MPQ42892.1"/>
    <property type="molecule type" value="Genomic_DNA"/>
</dbReference>
<proteinExistence type="predicted"/>
<keyword evidence="3 5" id="KW-0067">ATP-binding</keyword>
<dbReference type="InterPro" id="IPR027417">
    <property type="entry name" value="P-loop_NTPase"/>
</dbReference>
<dbReference type="RefSeq" id="WP_152887925.1">
    <property type="nucleotide sequence ID" value="NZ_WHJC01000027.1"/>
</dbReference>
<dbReference type="Proteomes" id="UP000430345">
    <property type="component" value="Unassembled WGS sequence"/>
</dbReference>
<evidence type="ECO:0000313" key="6">
    <source>
        <dbReference type="Proteomes" id="UP000430345"/>
    </source>
</evidence>
<evidence type="ECO:0000259" key="4">
    <source>
        <dbReference type="PROSITE" id="PS50893"/>
    </source>
</evidence>
<dbReference type="OrthoDB" id="9809205at2"/>
<accession>A0A6I1ML04</accession>
<reference evidence="5 6" key="1">
    <citation type="submission" date="2019-10" db="EMBL/GenBank/DDBJ databases">
        <title>The Genome Sequence of Clostridium tarantellae Isolated from Fish Brain.</title>
        <authorList>
            <person name="Bano L."/>
            <person name="Kiel M."/>
            <person name="Sales G."/>
            <person name="Doxey A.C."/>
            <person name="Mansfield M.J."/>
            <person name="Schiavone M."/>
            <person name="Rossetto O."/>
            <person name="Pirazzini M."/>
            <person name="Dobrindt U."/>
            <person name="Montecucco C."/>
        </authorList>
    </citation>
    <scope>NUCLEOTIDE SEQUENCE [LARGE SCALE GENOMIC DNA]</scope>
    <source>
        <strain evidence="5 6">DSM 3997</strain>
    </source>
</reference>
<dbReference type="PANTHER" id="PTHR42939:SF1">
    <property type="entry name" value="ABC TRANSPORTER ATP-BINDING PROTEIN ALBC-RELATED"/>
    <property type="match status" value="1"/>
</dbReference>
<dbReference type="GO" id="GO:0016887">
    <property type="term" value="F:ATP hydrolysis activity"/>
    <property type="evidence" value="ECO:0007669"/>
    <property type="project" value="InterPro"/>
</dbReference>
<evidence type="ECO:0000256" key="3">
    <source>
        <dbReference type="ARBA" id="ARBA00022840"/>
    </source>
</evidence>
<keyword evidence="2" id="KW-0547">Nucleotide-binding</keyword>
<sequence>MKNKKIVELKEVSKEIHGQTILKNISISFESGNIYGIIGHNGSGKTMLFKAICGLINPTKGEIKVFDEVINKGNFPKNTGVLIESPGLLGQFSALRNLKILASINNKINEEEIKKFISLVNLNPEDKRNVKKYSLGMKQRLGIAQALMEDPELIILDEPMNGLDKEGISLIRTIILDLKKKNKTIILASHNSEDINILCDYVFEMDNGVLSEKVPIHS</sequence>
<dbReference type="AlphaFoldDB" id="A0A6I1ML04"/>
<evidence type="ECO:0000256" key="2">
    <source>
        <dbReference type="ARBA" id="ARBA00022741"/>
    </source>
</evidence>
<dbReference type="PROSITE" id="PS50893">
    <property type="entry name" value="ABC_TRANSPORTER_2"/>
    <property type="match status" value="1"/>
</dbReference>
<dbReference type="PANTHER" id="PTHR42939">
    <property type="entry name" value="ABC TRANSPORTER ATP-BINDING PROTEIN ALBC-RELATED"/>
    <property type="match status" value="1"/>
</dbReference>
<dbReference type="InterPro" id="IPR003593">
    <property type="entry name" value="AAA+_ATPase"/>
</dbReference>
<dbReference type="PROSITE" id="PS00211">
    <property type="entry name" value="ABC_TRANSPORTER_1"/>
    <property type="match status" value="1"/>
</dbReference>
<dbReference type="SMART" id="SM00382">
    <property type="entry name" value="AAA"/>
    <property type="match status" value="1"/>
</dbReference>
<evidence type="ECO:0000313" key="5">
    <source>
        <dbReference type="EMBL" id="MPQ42892.1"/>
    </source>
</evidence>
<dbReference type="InterPro" id="IPR051782">
    <property type="entry name" value="ABC_Transporter_VariousFunc"/>
</dbReference>